<dbReference type="GeneID" id="19301750"/>
<dbReference type="PANTHER" id="PTHR36091:SF2">
    <property type="entry name" value="AMINOGLYCOSIDE PHOSPHOTRANSFERASE DOMAIN-CONTAINING PROTEIN"/>
    <property type="match status" value="1"/>
</dbReference>
<name>S7RPV0_GLOTA</name>
<dbReference type="EMBL" id="KB469300">
    <property type="protein sequence ID" value="EPQ56600.1"/>
    <property type="molecule type" value="Genomic_DNA"/>
</dbReference>
<dbReference type="PANTHER" id="PTHR36091">
    <property type="entry name" value="ALTERED INHERITANCE OF MITOCHONDRIA PROTEIN 9, MITOCHONDRIAL"/>
    <property type="match status" value="1"/>
</dbReference>
<evidence type="ECO:0000313" key="1">
    <source>
        <dbReference type="EMBL" id="EPQ56600.1"/>
    </source>
</evidence>
<dbReference type="SUPFAM" id="SSF56112">
    <property type="entry name" value="Protein kinase-like (PK-like)"/>
    <property type="match status" value="1"/>
</dbReference>
<dbReference type="STRING" id="670483.S7RPV0"/>
<dbReference type="HOGENOM" id="CLU_019189_9_0_1"/>
<dbReference type="RefSeq" id="XP_007865308.1">
    <property type="nucleotide sequence ID" value="XM_007867117.1"/>
</dbReference>
<proteinExistence type="predicted"/>
<evidence type="ECO:0008006" key="3">
    <source>
        <dbReference type="Google" id="ProtNLM"/>
    </source>
</evidence>
<reference evidence="1 2" key="1">
    <citation type="journal article" date="2012" name="Science">
        <title>The Paleozoic origin of enzymatic lignin decomposition reconstructed from 31 fungal genomes.</title>
        <authorList>
            <person name="Floudas D."/>
            <person name="Binder M."/>
            <person name="Riley R."/>
            <person name="Barry K."/>
            <person name="Blanchette R.A."/>
            <person name="Henrissat B."/>
            <person name="Martinez A.T."/>
            <person name="Otillar R."/>
            <person name="Spatafora J.W."/>
            <person name="Yadav J.S."/>
            <person name="Aerts A."/>
            <person name="Benoit I."/>
            <person name="Boyd A."/>
            <person name="Carlson A."/>
            <person name="Copeland A."/>
            <person name="Coutinho P.M."/>
            <person name="de Vries R.P."/>
            <person name="Ferreira P."/>
            <person name="Findley K."/>
            <person name="Foster B."/>
            <person name="Gaskell J."/>
            <person name="Glotzer D."/>
            <person name="Gorecki P."/>
            <person name="Heitman J."/>
            <person name="Hesse C."/>
            <person name="Hori C."/>
            <person name="Igarashi K."/>
            <person name="Jurgens J.A."/>
            <person name="Kallen N."/>
            <person name="Kersten P."/>
            <person name="Kohler A."/>
            <person name="Kuees U."/>
            <person name="Kumar T.K.A."/>
            <person name="Kuo A."/>
            <person name="LaButti K."/>
            <person name="Larrondo L.F."/>
            <person name="Lindquist E."/>
            <person name="Ling A."/>
            <person name="Lombard V."/>
            <person name="Lucas S."/>
            <person name="Lundell T."/>
            <person name="Martin R."/>
            <person name="McLaughlin D.J."/>
            <person name="Morgenstern I."/>
            <person name="Morin E."/>
            <person name="Murat C."/>
            <person name="Nagy L.G."/>
            <person name="Nolan M."/>
            <person name="Ohm R.A."/>
            <person name="Patyshakuliyeva A."/>
            <person name="Rokas A."/>
            <person name="Ruiz-Duenas F.J."/>
            <person name="Sabat G."/>
            <person name="Salamov A."/>
            <person name="Samejima M."/>
            <person name="Schmutz J."/>
            <person name="Slot J.C."/>
            <person name="St John F."/>
            <person name="Stenlid J."/>
            <person name="Sun H."/>
            <person name="Sun S."/>
            <person name="Syed K."/>
            <person name="Tsang A."/>
            <person name="Wiebenga A."/>
            <person name="Young D."/>
            <person name="Pisabarro A."/>
            <person name="Eastwood D.C."/>
            <person name="Martin F."/>
            <person name="Cullen D."/>
            <person name="Grigoriev I.V."/>
            <person name="Hibbett D.S."/>
        </authorList>
    </citation>
    <scope>NUCLEOTIDE SEQUENCE [LARGE SCALE GENOMIC DNA]</scope>
    <source>
        <strain evidence="1 2">ATCC 11539</strain>
    </source>
</reference>
<dbReference type="AlphaFoldDB" id="S7RPV0"/>
<dbReference type="Proteomes" id="UP000030669">
    <property type="component" value="Unassembled WGS sequence"/>
</dbReference>
<gene>
    <name evidence="1" type="ORF">GLOTRDRAFT_128543</name>
</gene>
<keyword evidence="2" id="KW-1185">Reference proteome</keyword>
<evidence type="ECO:0000313" key="2">
    <source>
        <dbReference type="Proteomes" id="UP000030669"/>
    </source>
</evidence>
<dbReference type="KEGG" id="gtr:GLOTRDRAFT_128543"/>
<dbReference type="OMA" id="WEGETHA"/>
<dbReference type="InterPro" id="IPR011009">
    <property type="entry name" value="Kinase-like_dom_sf"/>
</dbReference>
<sequence>MLDGFEMVVRIPYPVTVPKLYAVASEVATMCFLRSRGLPISQVYSYSPLPDNPAQTEYIFMEYVRGTNLSDVWFDLEERDIVSVLRQLVQLESRMMSIPFPAGGSLYYSHDLEEVTGGKSGTLLGGDERFCISLDARVHMWYRRRSQLEVDRGPYTTVEQALAAPARKELAYLAHFGRPLPPFQRERRELYEHKPQPPSDHAVNLERYLLAPSLVPANTVTHQFCIRHPDLQPGNIIILRSRDTNELRIESLLDWQHAAILPLFLHANIPGSMQNYDDPSSQLLVPPSLPANTGEQDEEAKGLYHRWLIHFHYWQLWEGGAPCPIVFEAEDVRTTNELAERLQLADENYEGVQRIVGFGAETWVPSKRYKMARDLAELLKLKVLMQIPEEEVRDKFDANWFLNDMDKTEYM</sequence>
<accession>S7RPV0</accession>
<organism evidence="1 2">
    <name type="scientific">Gloeophyllum trabeum (strain ATCC 11539 / FP-39264 / Madison 617)</name>
    <name type="common">Brown rot fungus</name>
    <dbReference type="NCBI Taxonomy" id="670483"/>
    <lineage>
        <taxon>Eukaryota</taxon>
        <taxon>Fungi</taxon>
        <taxon>Dikarya</taxon>
        <taxon>Basidiomycota</taxon>
        <taxon>Agaricomycotina</taxon>
        <taxon>Agaricomycetes</taxon>
        <taxon>Gloeophyllales</taxon>
        <taxon>Gloeophyllaceae</taxon>
        <taxon>Gloeophyllum</taxon>
    </lineage>
</organism>
<dbReference type="GO" id="GO:0005739">
    <property type="term" value="C:mitochondrion"/>
    <property type="evidence" value="ECO:0007669"/>
    <property type="project" value="TreeGrafter"/>
</dbReference>
<dbReference type="InterPro" id="IPR051035">
    <property type="entry name" value="Mito_inheritance_9"/>
</dbReference>
<protein>
    <recommendedName>
        <fullName evidence="3">Aminoglycoside phosphotransferase domain-containing protein</fullName>
    </recommendedName>
</protein>
<dbReference type="eggNOG" id="ENOG502SHAC">
    <property type="taxonomic scope" value="Eukaryota"/>
</dbReference>
<dbReference type="OrthoDB" id="2831558at2759"/>